<dbReference type="GO" id="GO:0004222">
    <property type="term" value="F:metalloendopeptidase activity"/>
    <property type="evidence" value="ECO:0007669"/>
    <property type="project" value="InterPro"/>
</dbReference>
<keyword evidence="5" id="KW-0677">Repeat</keyword>
<dbReference type="Pfam" id="PF00045">
    <property type="entry name" value="Hemopexin"/>
    <property type="match status" value="1"/>
</dbReference>
<dbReference type="GO" id="GO:0008270">
    <property type="term" value="F:zinc ion binding"/>
    <property type="evidence" value="ECO:0007669"/>
    <property type="project" value="InterPro"/>
</dbReference>
<dbReference type="SUPFAM" id="SSF55486">
    <property type="entry name" value="Metalloproteases ('zincins'), catalytic domain"/>
    <property type="match status" value="1"/>
</dbReference>
<dbReference type="Gene3D" id="3.40.390.10">
    <property type="entry name" value="Collagenase (Catalytic Domain)"/>
    <property type="match status" value="1"/>
</dbReference>
<feature type="binding site" evidence="12">
    <location>
        <position position="167"/>
    </location>
    <ligand>
        <name>Zn(2+)</name>
        <dbReference type="ChEBI" id="CHEBI:29105"/>
        <label>1</label>
    </ligand>
</feature>
<feature type="repeat" description="Hemopexin" evidence="13">
    <location>
        <begin position="420"/>
        <end position="439"/>
    </location>
</feature>
<feature type="repeat" description="Hemopexin" evidence="13">
    <location>
        <begin position="371"/>
        <end position="419"/>
    </location>
</feature>
<dbReference type="FunFam" id="3.40.390.10:FF:000068">
    <property type="entry name" value="Predicted protein"/>
    <property type="match status" value="1"/>
</dbReference>
<dbReference type="SUPFAM" id="SSF50923">
    <property type="entry name" value="Hemopexin-like domain"/>
    <property type="match status" value="1"/>
</dbReference>
<reference evidence="16" key="1">
    <citation type="journal article" date="2013" name="Genome Biol. Evol.">
        <title>Punctuated emergences of genetic and phenotypic innovations in eumetazoan, bilaterian, euteleostome, and hominidae ancestors.</title>
        <authorList>
            <person name="Wenger Y."/>
            <person name="Galliot B."/>
        </authorList>
    </citation>
    <scope>NUCLEOTIDE SEQUENCE</scope>
    <source>
        <tissue evidence="16">Whole animals</tissue>
    </source>
</reference>
<evidence type="ECO:0000256" key="8">
    <source>
        <dbReference type="ARBA" id="ARBA00023049"/>
    </source>
</evidence>
<feature type="binding site" evidence="11">
    <location>
        <position position="217"/>
    </location>
    <ligand>
        <name>Zn(2+)</name>
        <dbReference type="ChEBI" id="CHEBI:29105"/>
        <label>2</label>
        <note>catalytic</note>
    </ligand>
</feature>
<feature type="binding site" evidence="12">
    <location>
        <position position="180"/>
    </location>
    <ligand>
        <name>Zn(2+)</name>
        <dbReference type="ChEBI" id="CHEBI:29105"/>
        <label>1</label>
    </ligand>
</feature>
<dbReference type="InterPro" id="IPR000585">
    <property type="entry name" value="Hemopexin-like_dom"/>
</dbReference>
<dbReference type="PROSITE" id="PS51642">
    <property type="entry name" value="HEMOPEXIN_2"/>
    <property type="match status" value="2"/>
</dbReference>
<evidence type="ECO:0000259" key="15">
    <source>
        <dbReference type="SMART" id="SM00235"/>
    </source>
</evidence>
<comment type="cofactor">
    <cofactor evidence="12">
        <name>Zn(2+)</name>
        <dbReference type="ChEBI" id="CHEBI:29105"/>
    </cofactor>
    <text evidence="12">Binds 2 Zn(2+) ions per subunit.</text>
</comment>
<feature type="binding site" evidence="12">
    <location>
        <position position="329"/>
    </location>
    <ligand>
        <name>Ca(2+)</name>
        <dbReference type="ChEBI" id="CHEBI:29108"/>
        <label>4</label>
    </ligand>
</feature>
<evidence type="ECO:0000313" key="16">
    <source>
        <dbReference type="EMBL" id="CDG70949.1"/>
    </source>
</evidence>
<dbReference type="InterPro" id="IPR006026">
    <property type="entry name" value="Peptidase_Metallo"/>
</dbReference>
<feature type="binding site" evidence="12">
    <location>
        <position position="155"/>
    </location>
    <ligand>
        <name>Ca(2+)</name>
        <dbReference type="ChEBI" id="CHEBI:29108"/>
        <label>2</label>
    </ligand>
</feature>
<feature type="binding site" evidence="12">
    <location>
        <position position="284"/>
    </location>
    <ligand>
        <name>Ca(2+)</name>
        <dbReference type="ChEBI" id="CHEBI:29108"/>
        <label>4</label>
    </ligand>
</feature>
<feature type="binding site" evidence="12">
    <location>
        <position position="165"/>
    </location>
    <ligand>
        <name>Zn(2+)</name>
        <dbReference type="ChEBI" id="CHEBI:29105"/>
        <label>1</label>
    </ligand>
</feature>
<feature type="domain" description="Peptidase metallopeptidase" evidence="15">
    <location>
        <begin position="102"/>
        <end position="263"/>
    </location>
</feature>
<feature type="binding site" evidence="12">
    <location>
        <position position="197"/>
    </location>
    <ligand>
        <name>Ca(2+)</name>
        <dbReference type="ChEBI" id="CHEBI:29108"/>
        <label>1</label>
    </ligand>
</feature>
<dbReference type="EMBL" id="HAAD01004717">
    <property type="protein sequence ID" value="CDG70949.1"/>
    <property type="molecule type" value="mRNA"/>
</dbReference>
<dbReference type="GO" id="GO:0030574">
    <property type="term" value="P:collagen catabolic process"/>
    <property type="evidence" value="ECO:0007669"/>
    <property type="project" value="TreeGrafter"/>
</dbReference>
<dbReference type="AlphaFoldDB" id="T2MFR3"/>
<evidence type="ECO:0000256" key="10">
    <source>
        <dbReference type="PIRSR" id="PIRSR001191-1"/>
    </source>
</evidence>
<evidence type="ECO:0000256" key="7">
    <source>
        <dbReference type="ARBA" id="ARBA00022833"/>
    </source>
</evidence>
<dbReference type="Pfam" id="PF00413">
    <property type="entry name" value="Peptidase_M10"/>
    <property type="match status" value="1"/>
</dbReference>
<feature type="binding site" evidence="12">
    <location>
        <position position="424"/>
    </location>
    <ligand>
        <name>Ca(2+)</name>
        <dbReference type="ChEBI" id="CHEBI:29108"/>
        <label>4</label>
    </ligand>
</feature>
<feature type="binding site" evidence="12">
    <location>
        <position position="377"/>
    </location>
    <ligand>
        <name>Ca(2+)</name>
        <dbReference type="ChEBI" id="CHEBI:29108"/>
        <label>5</label>
    </ligand>
</feature>
<keyword evidence="2" id="KW-0645">Protease</keyword>
<dbReference type="GO" id="GO:0005615">
    <property type="term" value="C:extracellular space"/>
    <property type="evidence" value="ECO:0007669"/>
    <property type="project" value="TreeGrafter"/>
</dbReference>
<feature type="active site" evidence="10">
    <location>
        <position position="218"/>
    </location>
</feature>
<keyword evidence="7 11" id="KW-0862">Zinc</keyword>
<dbReference type="InterPro" id="IPR036375">
    <property type="entry name" value="Hemopexin-like_dom_sf"/>
</dbReference>
<dbReference type="InterPro" id="IPR021190">
    <property type="entry name" value="Pept_M10A"/>
</dbReference>
<dbReference type="InterPro" id="IPR033739">
    <property type="entry name" value="M10A_MMP"/>
</dbReference>
<feature type="binding site" evidence="12">
    <location>
        <position position="194"/>
    </location>
    <ligand>
        <name>Zn(2+)</name>
        <dbReference type="ChEBI" id="CHEBI:29105"/>
        <label>1</label>
    </ligand>
</feature>
<evidence type="ECO:0000256" key="1">
    <source>
        <dbReference type="ARBA" id="ARBA00010370"/>
    </source>
</evidence>
<keyword evidence="12" id="KW-0106">Calcium</keyword>
<keyword evidence="6" id="KW-0378">Hydrolase</keyword>
<evidence type="ECO:0000256" key="14">
    <source>
        <dbReference type="SAM" id="SignalP"/>
    </source>
</evidence>
<dbReference type="InterPro" id="IPR024079">
    <property type="entry name" value="MetalloPept_cat_dom_sf"/>
</dbReference>
<dbReference type="CDD" id="cd00094">
    <property type="entry name" value="HX"/>
    <property type="match status" value="1"/>
</dbReference>
<comment type="similarity">
    <text evidence="1">Belongs to the peptidase M10A family.</text>
</comment>
<dbReference type="InterPro" id="IPR036365">
    <property type="entry name" value="PGBD-like_sf"/>
</dbReference>
<dbReference type="OrthoDB" id="406838at2759"/>
<evidence type="ECO:0000256" key="13">
    <source>
        <dbReference type="PROSITE-ProRule" id="PRU01011"/>
    </source>
</evidence>
<proteinExistence type="evidence at transcript level"/>
<dbReference type="GO" id="GO:0030198">
    <property type="term" value="P:extracellular matrix organization"/>
    <property type="evidence" value="ECO:0007669"/>
    <property type="project" value="TreeGrafter"/>
</dbReference>
<dbReference type="MEROPS" id="M10.025"/>
<evidence type="ECO:0000256" key="2">
    <source>
        <dbReference type="ARBA" id="ARBA00022670"/>
    </source>
</evidence>
<feature type="binding site" evidence="12">
    <location>
        <position position="192"/>
    </location>
    <ligand>
        <name>Ca(2+)</name>
        <dbReference type="ChEBI" id="CHEBI:29108"/>
        <label>2</label>
    </ligand>
</feature>
<feature type="binding site" evidence="12">
    <location>
        <position position="199"/>
    </location>
    <ligand>
        <name>Ca(2+)</name>
        <dbReference type="ChEBI" id="CHEBI:29108"/>
        <label>3</label>
    </ligand>
</feature>
<organism evidence="16">
    <name type="scientific">Hydra vulgaris</name>
    <name type="common">Hydra</name>
    <name type="synonym">Hydra attenuata</name>
    <dbReference type="NCBI Taxonomy" id="6087"/>
    <lineage>
        <taxon>Eukaryota</taxon>
        <taxon>Metazoa</taxon>
        <taxon>Cnidaria</taxon>
        <taxon>Hydrozoa</taxon>
        <taxon>Hydroidolina</taxon>
        <taxon>Anthoathecata</taxon>
        <taxon>Aplanulata</taxon>
        <taxon>Hydridae</taxon>
        <taxon>Hydra</taxon>
    </lineage>
</organism>
<keyword evidence="4 14" id="KW-0732">Signal</keyword>
<dbReference type="InterPro" id="IPR018487">
    <property type="entry name" value="Hemopexin-like_repeat"/>
</dbReference>
<dbReference type="SMART" id="SM00235">
    <property type="entry name" value="ZnMc"/>
    <property type="match status" value="1"/>
</dbReference>
<evidence type="ECO:0000256" key="4">
    <source>
        <dbReference type="ARBA" id="ARBA00022729"/>
    </source>
</evidence>
<evidence type="ECO:0000256" key="5">
    <source>
        <dbReference type="ARBA" id="ARBA00022737"/>
    </source>
</evidence>
<accession>T2MFR3</accession>
<dbReference type="CDD" id="cd04278">
    <property type="entry name" value="ZnMc_MMP"/>
    <property type="match status" value="1"/>
</dbReference>
<evidence type="ECO:0000256" key="6">
    <source>
        <dbReference type="ARBA" id="ARBA00022801"/>
    </source>
</evidence>
<feature type="chain" id="PRO_5004592037" evidence="14">
    <location>
        <begin position="18"/>
        <end position="439"/>
    </location>
</feature>
<dbReference type="InterPro" id="IPR002477">
    <property type="entry name" value="Peptidoglycan-bd-like"/>
</dbReference>
<dbReference type="PIRSF" id="PIRSF001191">
    <property type="entry name" value="Peptidase_M10A_matrix"/>
    <property type="match status" value="1"/>
</dbReference>
<dbReference type="PANTHER" id="PTHR10201:SF291">
    <property type="entry name" value="MATRIX METALLOPROTEINASE 1, ISOFORM C-RELATED"/>
    <property type="match status" value="1"/>
</dbReference>
<comment type="cofactor">
    <cofactor evidence="12">
        <name>Ca(2+)</name>
        <dbReference type="ChEBI" id="CHEBI:29108"/>
    </cofactor>
    <text evidence="12">Can bind about 5 Ca(2+) ions per subunit.</text>
</comment>
<feature type="binding site" evidence="12">
    <location>
        <position position="196"/>
    </location>
    <ligand>
        <name>Ca(2+)</name>
        <dbReference type="ChEBI" id="CHEBI:29108"/>
        <label>3</label>
    </ligand>
</feature>
<feature type="binding site" evidence="12">
    <location>
        <position position="172"/>
    </location>
    <ligand>
        <name>Ca(2+)</name>
        <dbReference type="ChEBI" id="CHEBI:29108"/>
        <label>3</label>
    </ligand>
</feature>
<sequence length="439" mass="51204">MLMIFFHMIVYFIKTHGELNQLKNHHIIYLQNNGYLPKYGNKSSGKGFKNFELLNALKKFQEFAGLPTTGVLDLITVKKFNQPRCGMEDKFSNLRPKRYVTQGGKWHKKLLTFQILNYSNDLSKNQIDKTIKDAFHKWEAVSRLKFTERSNGIADIKIKFTRSNHGDPYPFDGPGGTLAHAFYPGTHDLSGDIHFDDDELFTLNTMEGKDLSWVVLHELGHSLGLEHSHEKGAIMYPWYERHDGREIVLHEDDIEGIQFLYGIPDNEKHSHDKNQPSRCVEKIDAVTIDQRGYVTVISKGFVYTFDNKLDLSEQPVSLHAKFNNIKEIDASFTKINGHIIYIHADKFWEYNGDRLIKGPILTKNIGFTADMVNLDGAVRWHLNKRVYFFKGNKYWRFNEKTYRIDPDYPKLIRDFWIGVPDNIDGVFEWTNNYLYFFKG</sequence>
<dbReference type="Pfam" id="PF01471">
    <property type="entry name" value="PG_binding_1"/>
    <property type="match status" value="1"/>
</dbReference>
<dbReference type="Gene3D" id="2.110.10.10">
    <property type="entry name" value="Hemopexin-like domain"/>
    <property type="match status" value="1"/>
</dbReference>
<dbReference type="PANTHER" id="PTHR10201">
    <property type="entry name" value="MATRIX METALLOPROTEINASE"/>
    <property type="match status" value="1"/>
</dbReference>
<feature type="binding site" evidence="12">
    <location>
        <position position="235"/>
    </location>
    <ligand>
        <name>Zn(2+)</name>
        <dbReference type="ChEBI" id="CHEBI:29105"/>
        <label>2</label>
        <note>catalytic</note>
    </ligand>
</feature>
<feature type="binding site" evidence="12">
    <location>
        <position position="199"/>
    </location>
    <ligand>
        <name>Ca(2+)</name>
        <dbReference type="ChEBI" id="CHEBI:29108"/>
        <label>1</label>
    </ligand>
</feature>
<feature type="binding site" evidence="12">
    <location>
        <position position="121"/>
    </location>
    <ligand>
        <name>Ca(2+)</name>
        <dbReference type="ChEBI" id="CHEBI:29108"/>
        <label>1</label>
    </ligand>
</feature>
<dbReference type="PRINTS" id="PR00138">
    <property type="entry name" value="MATRIXIN"/>
</dbReference>
<keyword evidence="8" id="KW-0482">Metalloprotease</keyword>
<evidence type="ECO:0000256" key="11">
    <source>
        <dbReference type="PIRSR" id="PIRSR001191-2"/>
    </source>
</evidence>
<feature type="binding site" description="in inhibited form" evidence="12">
    <location>
        <position position="85"/>
    </location>
    <ligand>
        <name>Zn(2+)</name>
        <dbReference type="ChEBI" id="CHEBI:29105"/>
        <label>2</label>
        <note>catalytic</note>
    </ligand>
</feature>
<feature type="binding site" evidence="11">
    <location>
        <position position="221"/>
    </location>
    <ligand>
        <name>Zn(2+)</name>
        <dbReference type="ChEBI" id="CHEBI:29105"/>
        <label>2</label>
        <note>catalytic</note>
    </ligand>
</feature>
<evidence type="ECO:0000256" key="12">
    <source>
        <dbReference type="PIRSR" id="PIRSR621190-2"/>
    </source>
</evidence>
<evidence type="ECO:0000256" key="9">
    <source>
        <dbReference type="ARBA" id="ARBA00023145"/>
    </source>
</evidence>
<feature type="binding site" evidence="11">
    <location>
        <position position="227"/>
    </location>
    <ligand>
        <name>Zn(2+)</name>
        <dbReference type="ChEBI" id="CHEBI:29105"/>
        <label>2</label>
        <note>catalytic</note>
    </ligand>
</feature>
<feature type="binding site" evidence="12">
    <location>
        <position position="426"/>
    </location>
    <ligand>
        <name>Ca(2+)</name>
        <dbReference type="ChEBI" id="CHEBI:29108"/>
        <label>5</label>
    </ligand>
</feature>
<gene>
    <name evidence="16" type="primary">MMP13</name>
</gene>
<dbReference type="SMART" id="SM00120">
    <property type="entry name" value="HX"/>
    <property type="match status" value="3"/>
</dbReference>
<name>T2MFR3_HYDVU</name>
<feature type="binding site" evidence="12">
    <location>
        <position position="173"/>
    </location>
    <ligand>
        <name>Ca(2+)</name>
        <dbReference type="ChEBI" id="CHEBI:29108"/>
        <label>3</label>
    </ligand>
</feature>
<keyword evidence="9" id="KW-0865">Zymogen</keyword>
<dbReference type="SUPFAM" id="SSF47090">
    <property type="entry name" value="PGBD-like"/>
    <property type="match status" value="1"/>
</dbReference>
<dbReference type="GO" id="GO:0006508">
    <property type="term" value="P:proteolysis"/>
    <property type="evidence" value="ECO:0007669"/>
    <property type="project" value="UniProtKB-KW"/>
</dbReference>
<protein>
    <submittedName>
        <fullName evidence="16">Collagenase 3</fullName>
    </submittedName>
</protein>
<keyword evidence="3 11" id="KW-0479">Metal-binding</keyword>
<evidence type="ECO:0000256" key="3">
    <source>
        <dbReference type="ARBA" id="ARBA00022723"/>
    </source>
</evidence>
<feature type="signal peptide" evidence="14">
    <location>
        <begin position="1"/>
        <end position="17"/>
    </location>
</feature>
<dbReference type="InterPro" id="IPR001818">
    <property type="entry name" value="Pept_M10_metallopeptidase"/>
</dbReference>
<dbReference type="GO" id="GO:0031012">
    <property type="term" value="C:extracellular matrix"/>
    <property type="evidence" value="ECO:0007669"/>
    <property type="project" value="InterPro"/>
</dbReference>